<dbReference type="RefSeq" id="WP_128768948.1">
    <property type="nucleotide sequence ID" value="NZ_RXOC01000004.1"/>
</dbReference>
<reference evidence="5 6" key="1">
    <citation type="submission" date="2018-12" db="EMBL/GenBank/DDBJ databases">
        <title>The Draft Genome Sequence of the Soil Bacterium Pedobacter tournemirensis R1.</title>
        <authorList>
            <person name="He J."/>
        </authorList>
    </citation>
    <scope>NUCLEOTIDE SEQUENCE [LARGE SCALE GENOMIC DNA]</scope>
    <source>
        <strain evidence="5 6">R1</strain>
    </source>
</reference>
<dbReference type="GO" id="GO:0016787">
    <property type="term" value="F:hydrolase activity"/>
    <property type="evidence" value="ECO:0007669"/>
    <property type="project" value="InterPro"/>
</dbReference>
<proteinExistence type="predicted"/>
<dbReference type="Gene3D" id="3.60.21.10">
    <property type="match status" value="2"/>
</dbReference>
<evidence type="ECO:0000256" key="2">
    <source>
        <dbReference type="ARBA" id="ARBA00023136"/>
    </source>
</evidence>
<evidence type="ECO:0000259" key="4">
    <source>
        <dbReference type="Pfam" id="PF01103"/>
    </source>
</evidence>
<evidence type="ECO:0000313" key="5">
    <source>
        <dbReference type="EMBL" id="RXF70643.1"/>
    </source>
</evidence>
<gene>
    <name evidence="5" type="ORF">EKH83_08365</name>
</gene>
<dbReference type="AlphaFoldDB" id="A0A4Q0MC30"/>
<accession>A0A4Q0MC30</accession>
<comment type="caution">
    <text evidence="5">The sequence shown here is derived from an EMBL/GenBank/DDBJ whole genome shotgun (WGS) entry which is preliminary data.</text>
</comment>
<dbReference type="GO" id="GO:0019867">
    <property type="term" value="C:outer membrane"/>
    <property type="evidence" value="ECO:0007669"/>
    <property type="project" value="InterPro"/>
</dbReference>
<evidence type="ECO:0008006" key="7">
    <source>
        <dbReference type="Google" id="ProtNLM"/>
    </source>
</evidence>
<dbReference type="InterPro" id="IPR004843">
    <property type="entry name" value="Calcineurin-like_PHP"/>
</dbReference>
<dbReference type="SUPFAM" id="SSF56300">
    <property type="entry name" value="Metallo-dependent phosphatases"/>
    <property type="match status" value="1"/>
</dbReference>
<dbReference type="Proteomes" id="UP000290848">
    <property type="component" value="Unassembled WGS sequence"/>
</dbReference>
<evidence type="ECO:0000259" key="3">
    <source>
        <dbReference type="Pfam" id="PF00149"/>
    </source>
</evidence>
<dbReference type="InterPro" id="IPR000184">
    <property type="entry name" value="Bac_surfAg_D15"/>
</dbReference>
<comment type="subcellular location">
    <subcellularLocation>
        <location evidence="1">Membrane</location>
    </subcellularLocation>
</comment>
<dbReference type="EMBL" id="RXOC01000004">
    <property type="protein sequence ID" value="RXF70643.1"/>
    <property type="molecule type" value="Genomic_DNA"/>
</dbReference>
<name>A0A4Q0MC30_9SPHI</name>
<dbReference type="Pfam" id="PF00149">
    <property type="entry name" value="Metallophos"/>
    <property type="match status" value="1"/>
</dbReference>
<dbReference type="InterPro" id="IPR029052">
    <property type="entry name" value="Metallo-depent_PP-like"/>
</dbReference>
<protein>
    <recommendedName>
        <fullName evidence="7">BamA/TamA family outer membrane protein</fullName>
    </recommendedName>
</protein>
<sequence>MKRYLLTISLFILTLKLIAQDSILYRVILIGDAGEIDMQQKNVISDAVTKILTNKTSVLYLGDNIYPRGMGLPGSPEERATQEILKSQYQPLREAGATVYFLPGNHDWDRMGPAGLAKIKQQSRFIEMQNDSLLRMIPREGCPDPVEIPLSDSLTVIAFDSEWWVYTYNKTNQDGDCDCSTKDEIIMRLDELFYKNRHKVILLASHHPFQTYGTHGGYFSLKDHLFPLTAANKNLYIPLPLIGSLYPFLRNTFTNPEDLKHPLYQDMIRRIDGVFDKYRNLIHVAGHEHGLQLIKSEQFQVVSGAGAKNSYAKKGKHSLFADATQGYVIADILKDNAIQLTYYVYSDTGVSRAFSYKKPYVRVKNAEQAFYESLKGDSTTVAIRPDYEKAGSLHRKLFGENYRKEWATETKLPLIRISGISGGLTPTKRGGGMQSKSLRLEDKNGKEWVIRSVEKSPDLLLPEALRETFARDWLDDAVSAQHPYSALVVPPLAHAANVPHTNPVIGVIAPDKNLGIYEKAFVNTVCLLEEREPLGESDNTFKVLDKIRKDNDNSYDSEAFLRARLLDLLIGDWDRHEDQWRWVDTDKGNDEVYLGVPRDRDQVFRVSDGLFPKLARRRWIAPTLQGFGGEIDDVRYSLFKTRFVNAIPASHISYERWTEITRNFVNAITDSVLEAALLRLPPEIYALRNKQLLSQLKERRKAIPAAMDEYYRFINKIVDVRASDKDESAVLSDTPEGVRLKLLKKNKEGAITDTLMSKVYPPAITKEIRLYTGKGEDNVTVDVKKSPVKIRLIGGSGVKTFQITDAGKQVRIYGKEEQVTITGNTSRIIKRLDNDSTNTAFIPVNLYNVTVPLINAGLNIDDGFLLGAGFRHIRQEGFRKTPYANTQQVMLTHSFSTEAFAVGYRGEWNKAVGSASFILSTLVNAPDNTRNFFGRGNTTPLVKTGDFKRYYRSRYNTYLLDAALQWKNDKGSSVSIGPSFQYYTSDPSDNVGRIISNPSLINSYDSLTISKEKVHAGFVINFNSDKRNNAILPSWGTYVNIRIQGYKGLNDYSRSFLQVLPEVSFYKSLNKKSTIVIAERLGGGISAGKTAFYQSLFLGGHDNLLGYRQYRFAGQHMAYNNLELRIKASDFASYILPGQFGLIAFYDIGRVWEKGEHSSTWHNGTGGGVYFAPAQITLFRLLAGYSREGWYPYAAMKFRF</sequence>
<evidence type="ECO:0000256" key="1">
    <source>
        <dbReference type="ARBA" id="ARBA00004370"/>
    </source>
</evidence>
<evidence type="ECO:0000313" key="6">
    <source>
        <dbReference type="Proteomes" id="UP000290848"/>
    </source>
</evidence>
<dbReference type="Pfam" id="PF01103">
    <property type="entry name" value="Omp85"/>
    <property type="match status" value="1"/>
</dbReference>
<feature type="domain" description="Calcineurin-like phosphoesterase" evidence="3">
    <location>
        <begin position="26"/>
        <end position="221"/>
    </location>
</feature>
<feature type="domain" description="Bacterial surface antigen (D15)" evidence="4">
    <location>
        <begin position="944"/>
        <end position="1163"/>
    </location>
</feature>
<dbReference type="Gene3D" id="2.40.160.50">
    <property type="entry name" value="membrane protein fhac: a member of the omp85/tpsb transporter family"/>
    <property type="match status" value="1"/>
</dbReference>
<keyword evidence="2" id="KW-0472">Membrane</keyword>
<organism evidence="5 6">
    <name type="scientific">Arcticibacter tournemirensis</name>
    <dbReference type="NCBI Taxonomy" id="699437"/>
    <lineage>
        <taxon>Bacteria</taxon>
        <taxon>Pseudomonadati</taxon>
        <taxon>Bacteroidota</taxon>
        <taxon>Sphingobacteriia</taxon>
        <taxon>Sphingobacteriales</taxon>
        <taxon>Sphingobacteriaceae</taxon>
        <taxon>Arcticibacter</taxon>
    </lineage>
</organism>